<sequence length="31" mass="3486">MAYFTGSTKFVGMHSRKQDEVIGSTWDMSST</sequence>
<gene>
    <name evidence="1" type="ORF">CCACVL1_19094</name>
</gene>
<name>A0A1R3HIL0_COCAP</name>
<organism evidence="1 2">
    <name type="scientific">Corchorus capsularis</name>
    <name type="common">Jute</name>
    <dbReference type="NCBI Taxonomy" id="210143"/>
    <lineage>
        <taxon>Eukaryota</taxon>
        <taxon>Viridiplantae</taxon>
        <taxon>Streptophyta</taxon>
        <taxon>Embryophyta</taxon>
        <taxon>Tracheophyta</taxon>
        <taxon>Spermatophyta</taxon>
        <taxon>Magnoliopsida</taxon>
        <taxon>eudicotyledons</taxon>
        <taxon>Gunneridae</taxon>
        <taxon>Pentapetalae</taxon>
        <taxon>rosids</taxon>
        <taxon>malvids</taxon>
        <taxon>Malvales</taxon>
        <taxon>Malvaceae</taxon>
        <taxon>Grewioideae</taxon>
        <taxon>Apeibeae</taxon>
        <taxon>Corchorus</taxon>
    </lineage>
</organism>
<evidence type="ECO:0000313" key="2">
    <source>
        <dbReference type="Proteomes" id="UP000188268"/>
    </source>
</evidence>
<comment type="caution">
    <text evidence="1">The sequence shown here is derived from an EMBL/GenBank/DDBJ whole genome shotgun (WGS) entry which is preliminary data.</text>
</comment>
<dbReference type="AlphaFoldDB" id="A0A1R3HIL0"/>
<dbReference type="Proteomes" id="UP000188268">
    <property type="component" value="Unassembled WGS sequence"/>
</dbReference>
<evidence type="ECO:0000313" key="1">
    <source>
        <dbReference type="EMBL" id="OMO70135.1"/>
    </source>
</evidence>
<protein>
    <submittedName>
        <fullName evidence="1">Uncharacterized protein</fullName>
    </submittedName>
</protein>
<reference evidence="1 2" key="1">
    <citation type="submission" date="2013-09" db="EMBL/GenBank/DDBJ databases">
        <title>Corchorus capsularis genome sequencing.</title>
        <authorList>
            <person name="Alam M."/>
            <person name="Haque M.S."/>
            <person name="Islam M.S."/>
            <person name="Emdad E.M."/>
            <person name="Islam M.M."/>
            <person name="Ahmed B."/>
            <person name="Halim A."/>
            <person name="Hossen Q.M.M."/>
            <person name="Hossain M.Z."/>
            <person name="Ahmed R."/>
            <person name="Khan M.M."/>
            <person name="Islam R."/>
            <person name="Rashid M.M."/>
            <person name="Khan S.A."/>
            <person name="Rahman M.S."/>
            <person name="Alam M."/>
        </authorList>
    </citation>
    <scope>NUCLEOTIDE SEQUENCE [LARGE SCALE GENOMIC DNA]</scope>
    <source>
        <strain evidence="2">cv. CVL-1</strain>
        <tissue evidence="1">Whole seedling</tissue>
    </source>
</reference>
<accession>A0A1R3HIL0</accession>
<proteinExistence type="predicted"/>
<dbReference type="Gramene" id="OMO70135">
    <property type="protein sequence ID" value="OMO70135"/>
    <property type="gene ID" value="CCACVL1_19094"/>
</dbReference>
<dbReference type="EMBL" id="AWWV01011846">
    <property type="protein sequence ID" value="OMO70135.1"/>
    <property type="molecule type" value="Genomic_DNA"/>
</dbReference>
<keyword evidence="2" id="KW-1185">Reference proteome</keyword>